<dbReference type="EMBL" id="CP003218">
    <property type="protein sequence ID" value="AEX05540.1"/>
    <property type="molecule type" value="Genomic_DNA"/>
</dbReference>
<feature type="region of interest" description="Disordered" evidence="1">
    <location>
        <begin position="1"/>
        <end position="40"/>
    </location>
</feature>
<proteinExistence type="predicted"/>
<reference evidence="2 3" key="1">
    <citation type="journal article" date="2012" name="J. Bacteriol.">
        <title>Complete genome sequence of Klebsiella oxytoca KCTC 1686, used in production of 2,3-butanediol.</title>
        <authorList>
            <person name="Shin S.H."/>
            <person name="Kim S."/>
            <person name="Kim J.Y."/>
            <person name="Lee S."/>
            <person name="Um Y."/>
            <person name="Oh M.K."/>
            <person name="Kim Y.R."/>
            <person name="Lee J."/>
            <person name="Yang K.S."/>
        </authorList>
    </citation>
    <scope>NUCLEOTIDE SEQUENCE [LARGE SCALE GENOMIC DNA]</scope>
    <source>
        <strain evidence="3">ATCC 8724 / DSM 4798 / JCM 20051 / NBRC 3318 / NRRL B-199 / KCTC 1686</strain>
    </source>
</reference>
<dbReference type="GeneID" id="66560149"/>
<evidence type="ECO:0000313" key="2">
    <source>
        <dbReference type="EMBL" id="AEX05540.1"/>
    </source>
</evidence>
<dbReference type="AlphaFoldDB" id="A0A0H3HG88"/>
<name>A0A0H3HG88_KLEM8</name>
<protein>
    <recommendedName>
        <fullName evidence="4">Antitermination protein</fullName>
    </recommendedName>
</protein>
<dbReference type="Pfam" id="PF25694">
    <property type="entry name" value="N_peptide"/>
    <property type="match status" value="1"/>
</dbReference>
<dbReference type="InterPro" id="IPR057902">
    <property type="entry name" value="N_peptide"/>
</dbReference>
<feature type="compositionally biased region" description="Polar residues" evidence="1">
    <location>
        <begin position="21"/>
        <end position="30"/>
    </location>
</feature>
<gene>
    <name evidence="2" type="ordered locus">KOX_19090</name>
</gene>
<dbReference type="Proteomes" id="UP000007843">
    <property type="component" value="Chromosome"/>
</dbReference>
<accession>A0A0H3HG88</accession>
<dbReference type="KEGG" id="kox:KOX_19090"/>
<evidence type="ECO:0008006" key="4">
    <source>
        <dbReference type="Google" id="ProtNLM"/>
    </source>
</evidence>
<evidence type="ECO:0000256" key="1">
    <source>
        <dbReference type="SAM" id="MobiDB-lite"/>
    </source>
</evidence>
<organism evidence="2 3">
    <name type="scientific">Klebsiella michiganensis (strain ATCC 8724 / DSM 4798 / JCM 20051 / NBRC 3318 / NRRL B-199 / KCTC 1686 / BUCSAV 143 / CCM 1901)</name>
    <dbReference type="NCBI Taxonomy" id="1006551"/>
    <lineage>
        <taxon>Bacteria</taxon>
        <taxon>Pseudomonadati</taxon>
        <taxon>Pseudomonadota</taxon>
        <taxon>Gammaproteobacteria</taxon>
        <taxon>Enterobacterales</taxon>
        <taxon>Enterobacteriaceae</taxon>
        <taxon>Klebsiella/Raoultella group</taxon>
        <taxon>Klebsiella</taxon>
    </lineage>
</organism>
<dbReference type="HOGENOM" id="CLU_143530_0_0_6"/>
<dbReference type="RefSeq" id="WP_014229124.1">
    <property type="nucleotide sequence ID" value="NC_016612.1"/>
</dbReference>
<evidence type="ECO:0000313" key="3">
    <source>
        <dbReference type="Proteomes" id="UP000007843"/>
    </source>
</evidence>
<sequence>MSRKTAFNGSAAGRRRAQRSHLQNPQTLSSDLIHRPTPSRAQIQAKGKHHTPERIEDALPIKFVAQDIFWQREEYKRQIERATIIYQQEFAHQYAQPGTWLFQRAIYALGLQKRKKVTAR</sequence>